<feature type="compositionally biased region" description="Acidic residues" evidence="1">
    <location>
        <begin position="530"/>
        <end position="543"/>
    </location>
</feature>
<keyword evidence="2" id="KW-0732">Signal</keyword>
<keyword evidence="5" id="KW-1185">Reference proteome</keyword>
<evidence type="ECO:0000256" key="1">
    <source>
        <dbReference type="SAM" id="MobiDB-lite"/>
    </source>
</evidence>
<dbReference type="Pfam" id="PF20700">
    <property type="entry name" value="Mutator"/>
    <property type="match status" value="1"/>
</dbReference>
<feature type="signal peptide" evidence="2">
    <location>
        <begin position="1"/>
        <end position="22"/>
    </location>
</feature>
<evidence type="ECO:0000256" key="2">
    <source>
        <dbReference type="SAM" id="SignalP"/>
    </source>
</evidence>
<feature type="non-terminal residue" evidence="4">
    <location>
        <position position="589"/>
    </location>
</feature>
<dbReference type="Proteomes" id="UP001432322">
    <property type="component" value="Unassembled WGS sequence"/>
</dbReference>
<dbReference type="AlphaFoldDB" id="A0AAV5VEC8"/>
<dbReference type="InterPro" id="IPR049012">
    <property type="entry name" value="Mutator_transp_dom"/>
</dbReference>
<dbReference type="PANTHER" id="PTHR31751">
    <property type="entry name" value="SI:CH211-108C17.2-RELATED-RELATED"/>
    <property type="match status" value="1"/>
</dbReference>
<proteinExistence type="predicted"/>
<evidence type="ECO:0000259" key="3">
    <source>
        <dbReference type="Pfam" id="PF20700"/>
    </source>
</evidence>
<dbReference type="EMBL" id="BTSY01000002">
    <property type="protein sequence ID" value="GMT16239.1"/>
    <property type="molecule type" value="Genomic_DNA"/>
</dbReference>
<evidence type="ECO:0000313" key="5">
    <source>
        <dbReference type="Proteomes" id="UP001432322"/>
    </source>
</evidence>
<protein>
    <recommendedName>
        <fullName evidence="3">Mutator-like transposase domain-containing protein</fullName>
    </recommendedName>
</protein>
<dbReference type="PANTHER" id="PTHR31751:SF42">
    <property type="entry name" value="PROTEIN CBG10204"/>
    <property type="match status" value="1"/>
</dbReference>
<feature type="chain" id="PRO_5043360855" description="Mutator-like transposase domain-containing protein" evidence="2">
    <location>
        <begin position="23"/>
        <end position="589"/>
    </location>
</feature>
<reference evidence="4" key="1">
    <citation type="submission" date="2023-10" db="EMBL/GenBank/DDBJ databases">
        <title>Genome assembly of Pristionchus species.</title>
        <authorList>
            <person name="Yoshida K."/>
            <person name="Sommer R.J."/>
        </authorList>
    </citation>
    <scope>NUCLEOTIDE SEQUENCE</scope>
    <source>
        <strain evidence="4">RS5133</strain>
    </source>
</reference>
<feature type="non-terminal residue" evidence="4">
    <location>
        <position position="1"/>
    </location>
</feature>
<sequence>PLPNYLLVHSSCLLSLFTRCFQCGQESIEAGTMKAEVLGSALILNWHCLFCGEDIQWISQPRLEKKYHEGNVKLTCASYTTGLSIPRLMAMAKEMDLAVPCERTVRKQLAEVVIPAVDVAYKEHLAVVQETVRGVARKDGVHLAVDGRYDSPGYTATNCTVSFVSLETNLILHIVNMHKRMPGIDGVSGRMEKDGVRRGLKEIIANQFSIRSMVSDNDARISKMMREDPSFKKIRHLLDFWHIIKGMNSALRELSKKNSCPNISYWRNKIVKHGYFVHFRYGRNRKRAVNYWKSVLPHVTGRHKHFHKVPFLSGIKRCKHMHLPESIAHQIDRKSEEYHLFKNVITRPAFLSAFERAAPKKNTSPNESFNAIVNLYAPKRLASSPSFYKEKVKLATMHFNTISYGYLEHTRTEKSSYSVEVKGRESKSVKRRMTAVEHQWRGRAWAAVSGVIRKTALEAWMKRNHAPDDNALTAALVEEANDKIDEELVERKKVGEDDGDESDWSVELGGGYGEEVDSDEEPIAESVVMSDEEDASTSEDEEEKEAKASSGSEWDEGTDVWSQPVRGRVRGRGRPRGSRGAKGGRATNS</sequence>
<gene>
    <name evidence="4" type="ORF">PFISCL1PPCAC_7536</name>
</gene>
<feature type="domain" description="Mutator-like transposase" evidence="3">
    <location>
        <begin position="16"/>
        <end position="175"/>
    </location>
</feature>
<accession>A0AAV5VEC8</accession>
<feature type="region of interest" description="Disordered" evidence="1">
    <location>
        <begin position="490"/>
        <end position="589"/>
    </location>
</feature>
<feature type="compositionally biased region" description="Acidic residues" evidence="1">
    <location>
        <begin position="514"/>
        <end position="523"/>
    </location>
</feature>
<organism evidence="4 5">
    <name type="scientific">Pristionchus fissidentatus</name>
    <dbReference type="NCBI Taxonomy" id="1538716"/>
    <lineage>
        <taxon>Eukaryota</taxon>
        <taxon>Metazoa</taxon>
        <taxon>Ecdysozoa</taxon>
        <taxon>Nematoda</taxon>
        <taxon>Chromadorea</taxon>
        <taxon>Rhabditida</taxon>
        <taxon>Rhabditina</taxon>
        <taxon>Diplogasteromorpha</taxon>
        <taxon>Diplogasteroidea</taxon>
        <taxon>Neodiplogasteridae</taxon>
        <taxon>Pristionchus</taxon>
    </lineage>
</organism>
<name>A0AAV5VEC8_9BILA</name>
<comment type="caution">
    <text evidence="4">The sequence shown here is derived from an EMBL/GenBank/DDBJ whole genome shotgun (WGS) entry which is preliminary data.</text>
</comment>
<feature type="compositionally biased region" description="Basic residues" evidence="1">
    <location>
        <begin position="567"/>
        <end position="579"/>
    </location>
</feature>
<evidence type="ECO:0000313" key="4">
    <source>
        <dbReference type="EMBL" id="GMT16239.1"/>
    </source>
</evidence>